<dbReference type="AlphaFoldDB" id="A0ABD1YHB4"/>
<accession>A0ABD1YHB4</accession>
<reference evidence="1 2" key="1">
    <citation type="submission" date="2024-09" db="EMBL/GenBank/DDBJ databases">
        <title>Chromosome-scale assembly of Riccia fluitans.</title>
        <authorList>
            <person name="Paukszto L."/>
            <person name="Sawicki J."/>
            <person name="Karawczyk K."/>
            <person name="Piernik-Szablinska J."/>
            <person name="Szczecinska M."/>
            <person name="Mazdziarz M."/>
        </authorList>
    </citation>
    <scope>NUCLEOTIDE SEQUENCE [LARGE SCALE GENOMIC DNA]</scope>
    <source>
        <strain evidence="1">Rf_01</strain>
        <tissue evidence="1">Aerial parts of the thallus</tissue>
    </source>
</reference>
<gene>
    <name evidence="1" type="ORF">R1flu_014731</name>
</gene>
<proteinExistence type="predicted"/>
<comment type="caution">
    <text evidence="1">The sequence shown here is derived from an EMBL/GenBank/DDBJ whole genome shotgun (WGS) entry which is preliminary data.</text>
</comment>
<organism evidence="1 2">
    <name type="scientific">Riccia fluitans</name>
    <dbReference type="NCBI Taxonomy" id="41844"/>
    <lineage>
        <taxon>Eukaryota</taxon>
        <taxon>Viridiplantae</taxon>
        <taxon>Streptophyta</taxon>
        <taxon>Embryophyta</taxon>
        <taxon>Marchantiophyta</taxon>
        <taxon>Marchantiopsida</taxon>
        <taxon>Marchantiidae</taxon>
        <taxon>Marchantiales</taxon>
        <taxon>Ricciaceae</taxon>
        <taxon>Riccia</taxon>
    </lineage>
</organism>
<evidence type="ECO:0000313" key="2">
    <source>
        <dbReference type="Proteomes" id="UP001605036"/>
    </source>
</evidence>
<sequence length="299" mass="32903">MIKQIIEVEEILRRVNANSRCNRTARHYASSLSVYLRAIHIDANSGLLGGTANCYFCPGRGGRVGRWSTINSRAHSSRASAPSKSDTAYESYVSSEGTGGPKVDCLRVEFRALAANLQPRIPQHSRAHTSTRMDTQRRSVARCDHATRKYLQVLDWFSVGSGPAESGPNEYASRPRRDIVAEADLRSYSTAWVWKSKTRGRSEWANSAAPSAELDGKYARRRGRLSTQLPRRGPIVIRRLGKGKLLIHSEIGGRSGGARLHRVNEASLPANCVDTLQSLGFYTTPVASESFVGGEAQFN</sequence>
<dbReference type="EMBL" id="JBHFFA010000004">
    <property type="protein sequence ID" value="KAL2630045.1"/>
    <property type="molecule type" value="Genomic_DNA"/>
</dbReference>
<name>A0ABD1YHB4_9MARC</name>
<dbReference type="Proteomes" id="UP001605036">
    <property type="component" value="Unassembled WGS sequence"/>
</dbReference>
<evidence type="ECO:0000313" key="1">
    <source>
        <dbReference type="EMBL" id="KAL2630045.1"/>
    </source>
</evidence>
<protein>
    <submittedName>
        <fullName evidence="1">Uncharacterized protein</fullName>
    </submittedName>
</protein>
<keyword evidence="2" id="KW-1185">Reference proteome</keyword>